<dbReference type="InterPro" id="IPR036969">
    <property type="entry name" value="Citrate_synthase_sf"/>
</dbReference>
<dbReference type="GO" id="GO:0006099">
    <property type="term" value="P:tricarboxylic acid cycle"/>
    <property type="evidence" value="ECO:0007669"/>
    <property type="project" value="UniProtKB-UniPathway"/>
</dbReference>
<dbReference type="HOGENOM" id="CLU_070533_0_0_11"/>
<gene>
    <name evidence="5" type="ordered locus">MLP_29200</name>
</gene>
<evidence type="ECO:0000313" key="5">
    <source>
        <dbReference type="EMBL" id="BAK35934.1"/>
    </source>
</evidence>
<dbReference type="GO" id="GO:0005975">
    <property type="term" value="P:carbohydrate metabolic process"/>
    <property type="evidence" value="ECO:0007669"/>
    <property type="project" value="TreeGrafter"/>
</dbReference>
<dbReference type="GO" id="GO:0005829">
    <property type="term" value="C:cytosol"/>
    <property type="evidence" value="ECO:0007669"/>
    <property type="project" value="TreeGrafter"/>
</dbReference>
<dbReference type="EC" id="2.3.3.16" evidence="3"/>
<keyword evidence="4 5" id="KW-0808">Transferase</keyword>
<dbReference type="Pfam" id="PF00285">
    <property type="entry name" value="Citrate_synt"/>
    <property type="match status" value="1"/>
</dbReference>
<dbReference type="Gene3D" id="1.10.580.10">
    <property type="entry name" value="Citrate Synthase, domain 1"/>
    <property type="match status" value="2"/>
</dbReference>
<dbReference type="InterPro" id="IPR016142">
    <property type="entry name" value="Citrate_synth-like_lrg_a-sub"/>
</dbReference>
<proteinExistence type="inferred from homology"/>
<keyword evidence="5" id="KW-0012">Acyltransferase</keyword>
<evidence type="ECO:0000256" key="1">
    <source>
        <dbReference type="ARBA" id="ARBA00005163"/>
    </source>
</evidence>
<dbReference type="InterPro" id="IPR002020">
    <property type="entry name" value="Citrate_synthase"/>
</dbReference>
<evidence type="ECO:0000313" key="6">
    <source>
        <dbReference type="Proteomes" id="UP000007947"/>
    </source>
</evidence>
<comment type="pathway">
    <text evidence="1">Carbohydrate metabolism; tricarboxylic acid cycle.</text>
</comment>
<dbReference type="OrthoDB" id="3284791at2"/>
<keyword evidence="6" id="KW-1185">Reference proteome</keyword>
<dbReference type="InterPro" id="IPR016143">
    <property type="entry name" value="Citrate_synth-like_sm_a-sub"/>
</dbReference>
<accession>F5XJN4</accession>
<comment type="similarity">
    <text evidence="2">Belongs to the citrate synthase family.</text>
</comment>
<evidence type="ECO:0000256" key="2">
    <source>
        <dbReference type="ARBA" id="ARBA00010566"/>
    </source>
</evidence>
<dbReference type="Proteomes" id="UP000007947">
    <property type="component" value="Chromosome"/>
</dbReference>
<dbReference type="PANTHER" id="PTHR11739">
    <property type="entry name" value="CITRATE SYNTHASE"/>
    <property type="match status" value="1"/>
</dbReference>
<reference evidence="5 6" key="1">
    <citation type="submission" date="2011-05" db="EMBL/GenBank/DDBJ databases">
        <title>Whole genome sequence of Microlunatus phosphovorus NM-1.</title>
        <authorList>
            <person name="Hosoyama A."/>
            <person name="Sasaki K."/>
            <person name="Harada T."/>
            <person name="Igarashi R."/>
            <person name="Kawakoshi A."/>
            <person name="Sasagawa M."/>
            <person name="Fukada J."/>
            <person name="Nakamura S."/>
            <person name="Katano Y."/>
            <person name="Hanada S."/>
            <person name="Kamagata Y."/>
            <person name="Nakamura N."/>
            <person name="Yamazaki S."/>
            <person name="Fujita N."/>
        </authorList>
    </citation>
    <scope>NUCLEOTIDE SEQUENCE [LARGE SCALE GENOMIC DNA]</scope>
    <source>
        <strain evidence="6">ATCC 700054 / DSM 10555 / JCM 9379 / NBRC 101784 / NCIMB 13414 / VKM Ac-1990 / NM-1</strain>
    </source>
</reference>
<evidence type="ECO:0000256" key="4">
    <source>
        <dbReference type="ARBA" id="ARBA00022679"/>
    </source>
</evidence>
<dbReference type="CDD" id="cd06100">
    <property type="entry name" value="CCL_ACL-C"/>
    <property type="match status" value="1"/>
</dbReference>
<protein>
    <recommendedName>
        <fullName evidence="3">citrate synthase (unknown stereospecificity)</fullName>
        <ecNumber evidence="3">2.3.3.16</ecNumber>
    </recommendedName>
</protein>
<dbReference type="eggNOG" id="COG0372">
    <property type="taxonomic scope" value="Bacteria"/>
</dbReference>
<dbReference type="EMBL" id="AP012204">
    <property type="protein sequence ID" value="BAK35934.1"/>
    <property type="molecule type" value="Genomic_DNA"/>
</dbReference>
<dbReference type="Gene3D" id="1.10.230.10">
    <property type="entry name" value="Cytochrome P450-Terp, domain 2"/>
    <property type="match status" value="1"/>
</dbReference>
<dbReference type="NCBIfam" id="NF004864">
    <property type="entry name" value="PRK06224.1-1"/>
    <property type="match status" value="1"/>
</dbReference>
<dbReference type="KEGG" id="mph:MLP_29200"/>
<dbReference type="AlphaFoldDB" id="F5XJN4"/>
<dbReference type="PANTHER" id="PTHR11739:SF4">
    <property type="entry name" value="CITRATE SYNTHASE, PEROXISOMAL"/>
    <property type="match status" value="1"/>
</dbReference>
<dbReference type="STRING" id="1032480.MLP_29200"/>
<dbReference type="RefSeq" id="WP_013863803.1">
    <property type="nucleotide sequence ID" value="NC_015635.1"/>
</dbReference>
<organism evidence="5 6">
    <name type="scientific">Microlunatus phosphovorus (strain ATCC 700054 / DSM 10555 / JCM 9379 / NBRC 101784 / NCIMB 13414 / VKM Ac-1990 / NM-1)</name>
    <dbReference type="NCBI Taxonomy" id="1032480"/>
    <lineage>
        <taxon>Bacteria</taxon>
        <taxon>Bacillati</taxon>
        <taxon>Actinomycetota</taxon>
        <taxon>Actinomycetes</taxon>
        <taxon>Propionibacteriales</taxon>
        <taxon>Propionibacteriaceae</taxon>
        <taxon>Microlunatus</taxon>
    </lineage>
</organism>
<dbReference type="SUPFAM" id="SSF48256">
    <property type="entry name" value="Citrate synthase"/>
    <property type="match status" value="1"/>
</dbReference>
<evidence type="ECO:0000256" key="3">
    <source>
        <dbReference type="ARBA" id="ARBA00012972"/>
    </source>
</evidence>
<sequence>MSDPLGDDALVEAAERWWSTDIIDIHPGYIGVRGFPIEQLIGRLSFPQMIWLMLRGEVPTAEQGALLEAALVASVDHGPQAPSISISRMSVTCGLPLNGAMASAINVLDDVHGGAGQQCMELYAEIDQALVKAGYGEGATLDHDQTVRLATEVWAGWKERGIRYAPGFGHRFHPLDPRAPRLLGLVDDQAAAGAVSGRFAAIGRAVEDSISAGRSRRVPMNIDGATAVIYSELGFEPALGRGIFILSRSVGILAHAWEQTQQGGRIKGPMPPQIPYNYTGIKHRDLEPNA</sequence>
<name>F5XJN4_MICPN</name>
<dbReference type="GO" id="GO:0036440">
    <property type="term" value="F:citrate synthase activity"/>
    <property type="evidence" value="ECO:0007669"/>
    <property type="project" value="UniProtKB-EC"/>
</dbReference>
<dbReference type="UniPathway" id="UPA00223"/>